<evidence type="ECO:0000256" key="4">
    <source>
        <dbReference type="ARBA" id="ARBA00022741"/>
    </source>
</evidence>
<name>A0A8J1MH75_XENLA</name>
<sequence>MITAAHSILKWIARRISTPVQAEETTRKSNTIPFSEDLIVTTLKVCKMCLGTSTNKRVEKEIEEVSPDWTTFVEGYYSIIQLSHNESSLYCFSDGAEIDIPAKYAEQCRHVLDQIEAILPQLDIDAGKNIWILKPAFLSRGRSIRCMNRIDEIYKFLQSRQKRMIAKQWVVQKYIERPFLIYGTKFDLRQFFLVTDWNPLTVWFYKETCCRFSSQPFDLDNLDRSIHLCNRSIQQYLTNCPTRHPDLPEDNLWSNVQLKEYLRMIGAEHAYEEVMVPGMKKAIYYTLQVCQDIVKHRKNSFDIYGADFMFGENFNPWLIEINFRPDTTSQAPVANVIFESLLEDTIKVVIDRRNDPNCDIGAYELLQKQVHFY</sequence>
<dbReference type="RefSeq" id="XP_041441067.1">
    <property type="nucleotide sequence ID" value="XM_041585133.1"/>
</dbReference>
<dbReference type="AlphaFoldDB" id="A0A8J1MH75"/>
<dbReference type="GO" id="GO:0007283">
    <property type="term" value="P:spermatogenesis"/>
    <property type="evidence" value="ECO:0000318"/>
    <property type="project" value="GO_Central"/>
</dbReference>
<evidence type="ECO:0000256" key="5">
    <source>
        <dbReference type="ARBA" id="ARBA00022840"/>
    </source>
</evidence>
<reference evidence="8" key="1">
    <citation type="submission" date="2025-08" db="UniProtKB">
        <authorList>
            <consortium name="RefSeq"/>
        </authorList>
    </citation>
    <scope>IDENTIFICATION</scope>
    <source>
        <strain evidence="8">J_2021</strain>
        <tissue evidence="8">Erythrocytes</tissue>
    </source>
</reference>
<dbReference type="SUPFAM" id="SSF56059">
    <property type="entry name" value="Glutathione synthetase ATP-binding domain-like"/>
    <property type="match status" value="1"/>
</dbReference>
<evidence type="ECO:0000256" key="3">
    <source>
        <dbReference type="ARBA" id="ARBA00022598"/>
    </source>
</evidence>
<dbReference type="GO" id="GO:0005524">
    <property type="term" value="F:ATP binding"/>
    <property type="evidence" value="ECO:0007669"/>
    <property type="project" value="UniProtKB-KW"/>
</dbReference>
<dbReference type="GeneID" id="121400940"/>
<keyword evidence="4" id="KW-0547">Nucleotide-binding</keyword>
<accession>A0A8J1MH75</accession>
<dbReference type="GO" id="GO:0036126">
    <property type="term" value="C:sperm flagellum"/>
    <property type="evidence" value="ECO:0000318"/>
    <property type="project" value="GO_Central"/>
</dbReference>
<organism evidence="7 8">
    <name type="scientific">Xenopus laevis</name>
    <name type="common">African clawed frog</name>
    <dbReference type="NCBI Taxonomy" id="8355"/>
    <lineage>
        <taxon>Eukaryota</taxon>
        <taxon>Metazoa</taxon>
        <taxon>Chordata</taxon>
        <taxon>Craniata</taxon>
        <taxon>Vertebrata</taxon>
        <taxon>Euteleostomi</taxon>
        <taxon>Amphibia</taxon>
        <taxon>Batrachia</taxon>
        <taxon>Anura</taxon>
        <taxon>Pipoidea</taxon>
        <taxon>Pipidae</taxon>
        <taxon>Xenopodinae</taxon>
        <taxon>Xenopus</taxon>
        <taxon>Xenopus</taxon>
    </lineage>
</organism>
<dbReference type="PANTHER" id="PTHR45870">
    <property type="entry name" value="TUBULIN MONOGLYCYLASE TTLL3"/>
    <property type="match status" value="1"/>
</dbReference>
<evidence type="ECO:0000256" key="2">
    <source>
        <dbReference type="ARBA" id="ARBA00022490"/>
    </source>
</evidence>
<keyword evidence="3" id="KW-0436">Ligase</keyword>
<comment type="catalytic activity">
    <reaction evidence="6">
        <text>L-glutamyl-[protein] + glycine + ATP = glycyl-L-glutamyl-[protein] + ADP + phosphate + H(+)</text>
        <dbReference type="Rhea" id="RHEA:67180"/>
        <dbReference type="Rhea" id="RHEA-COMP:10208"/>
        <dbReference type="Rhea" id="RHEA-COMP:17207"/>
        <dbReference type="ChEBI" id="CHEBI:15378"/>
        <dbReference type="ChEBI" id="CHEBI:29973"/>
        <dbReference type="ChEBI" id="CHEBI:30616"/>
        <dbReference type="ChEBI" id="CHEBI:43474"/>
        <dbReference type="ChEBI" id="CHEBI:57305"/>
        <dbReference type="ChEBI" id="CHEBI:167890"/>
        <dbReference type="ChEBI" id="CHEBI:456216"/>
    </reaction>
    <physiologicalReaction direction="left-to-right" evidence="6">
        <dbReference type="Rhea" id="RHEA:67181"/>
    </physiologicalReaction>
</comment>
<dbReference type="Gene3D" id="3.30.470.20">
    <property type="entry name" value="ATP-grasp fold, B domain"/>
    <property type="match status" value="1"/>
</dbReference>
<evidence type="ECO:0000256" key="6">
    <source>
        <dbReference type="ARBA" id="ARBA00048944"/>
    </source>
</evidence>
<dbReference type="GO" id="GO:0030317">
    <property type="term" value="P:flagellated sperm motility"/>
    <property type="evidence" value="ECO:0000318"/>
    <property type="project" value="GO_Central"/>
</dbReference>
<dbReference type="GO" id="GO:0015630">
    <property type="term" value="C:microtubule cytoskeleton"/>
    <property type="evidence" value="ECO:0000318"/>
    <property type="project" value="GO_Central"/>
</dbReference>
<dbReference type="Proteomes" id="UP000186698">
    <property type="component" value="Chromosome 1L"/>
</dbReference>
<keyword evidence="2" id="KW-0963">Cytoplasm</keyword>
<protein>
    <submittedName>
        <fullName evidence="8">Tubulin monoglycylase TTLL3-like</fullName>
    </submittedName>
</protein>
<dbReference type="Pfam" id="PF03133">
    <property type="entry name" value="TTL"/>
    <property type="match status" value="1"/>
</dbReference>
<dbReference type="InterPro" id="IPR004344">
    <property type="entry name" value="TTL/TTLL_fam"/>
</dbReference>
<keyword evidence="5" id="KW-0067">ATP-binding</keyword>
<evidence type="ECO:0000256" key="1">
    <source>
        <dbReference type="ARBA" id="ARBA00004611"/>
    </source>
</evidence>
<evidence type="ECO:0000313" key="8">
    <source>
        <dbReference type="RefSeq" id="XP_041441067.1"/>
    </source>
</evidence>
<comment type="subcellular location">
    <subcellularLocation>
        <location evidence="1">Cytoplasm</location>
        <location evidence="1">Cytoskeleton</location>
        <location evidence="1">Flagellum axoneme</location>
    </subcellularLocation>
</comment>
<dbReference type="OrthoDB" id="202825at2759"/>
<proteinExistence type="predicted"/>
<dbReference type="PROSITE" id="PS51221">
    <property type="entry name" value="TTL"/>
    <property type="match status" value="1"/>
</dbReference>
<dbReference type="GO" id="GO:0070736">
    <property type="term" value="F:protein-glycine ligase activity, initiating"/>
    <property type="evidence" value="ECO:0000318"/>
    <property type="project" value="GO_Central"/>
</dbReference>
<dbReference type="InterPro" id="IPR051437">
    <property type="entry name" value="TTLL_monoglycylase"/>
</dbReference>
<dbReference type="GO" id="GO:0005930">
    <property type="term" value="C:axoneme"/>
    <property type="evidence" value="ECO:0000318"/>
    <property type="project" value="GO_Central"/>
</dbReference>
<dbReference type="KEGG" id="xla:121400940"/>
<keyword evidence="7" id="KW-1185">Reference proteome</keyword>
<evidence type="ECO:0000313" key="7">
    <source>
        <dbReference type="Proteomes" id="UP000186698"/>
    </source>
</evidence>
<dbReference type="PANTHER" id="PTHR45870:SF5">
    <property type="entry name" value="TUBULIN MONOGLYCYLASE TTLL3"/>
    <property type="match status" value="1"/>
</dbReference>
<dbReference type="GO" id="GO:0035082">
    <property type="term" value="P:axoneme assembly"/>
    <property type="evidence" value="ECO:0000318"/>
    <property type="project" value="GO_Central"/>
</dbReference>
<gene>
    <name evidence="8" type="primary">LOC121400940</name>
</gene>